<gene>
    <name evidence="2" type="ORF">HGRIS_010031</name>
</gene>
<accession>A0ABR3J3E6</accession>
<reference evidence="3" key="1">
    <citation type="submission" date="2024-06" db="EMBL/GenBank/DDBJ databases">
        <title>Multi-omics analyses provide insights into the biosynthesis of the anticancer antibiotic pleurotin in Hohenbuehelia grisea.</title>
        <authorList>
            <person name="Weaver J.A."/>
            <person name="Alberti F."/>
        </authorList>
    </citation>
    <scope>NUCLEOTIDE SEQUENCE [LARGE SCALE GENOMIC DNA]</scope>
    <source>
        <strain evidence="3">T-177</strain>
    </source>
</reference>
<evidence type="ECO:0000313" key="3">
    <source>
        <dbReference type="Proteomes" id="UP001556367"/>
    </source>
</evidence>
<feature type="region of interest" description="Disordered" evidence="1">
    <location>
        <begin position="106"/>
        <end position="136"/>
    </location>
</feature>
<evidence type="ECO:0000313" key="2">
    <source>
        <dbReference type="EMBL" id="KAL0950023.1"/>
    </source>
</evidence>
<evidence type="ECO:0000256" key="1">
    <source>
        <dbReference type="SAM" id="MobiDB-lite"/>
    </source>
</evidence>
<comment type="caution">
    <text evidence="2">The sequence shown here is derived from an EMBL/GenBank/DDBJ whole genome shotgun (WGS) entry which is preliminary data.</text>
</comment>
<organism evidence="2 3">
    <name type="scientific">Hohenbuehelia grisea</name>
    <dbReference type="NCBI Taxonomy" id="104357"/>
    <lineage>
        <taxon>Eukaryota</taxon>
        <taxon>Fungi</taxon>
        <taxon>Dikarya</taxon>
        <taxon>Basidiomycota</taxon>
        <taxon>Agaricomycotina</taxon>
        <taxon>Agaricomycetes</taxon>
        <taxon>Agaricomycetidae</taxon>
        <taxon>Agaricales</taxon>
        <taxon>Pleurotineae</taxon>
        <taxon>Pleurotaceae</taxon>
        <taxon>Hohenbuehelia</taxon>
    </lineage>
</organism>
<proteinExistence type="predicted"/>
<dbReference type="EMBL" id="JASNQZ010000012">
    <property type="protein sequence ID" value="KAL0950023.1"/>
    <property type="molecule type" value="Genomic_DNA"/>
</dbReference>
<sequence>MPVPSKFARVEDASPEAITCLLDRLDTLLQHLPSTLPFKDSTESGFRTFINFQLDKAQVAMNPSQTMTRTKTTTILMMMTHIAVDPEIDLKSQALLDMISSTALVKEASQQPQVPAPSSGASGNGFNDADWDDMDF</sequence>
<dbReference type="Proteomes" id="UP001556367">
    <property type="component" value="Unassembled WGS sequence"/>
</dbReference>
<keyword evidence="3" id="KW-1185">Reference proteome</keyword>
<protein>
    <submittedName>
        <fullName evidence="2">Uncharacterized protein</fullName>
    </submittedName>
</protein>
<name>A0ABR3J3E6_9AGAR</name>